<sequence length="63" mass="7100">MFALYTDCGSTCLRGRTCPICVCFFAFTYFVRLYVSIPALQFFDHVTVLGVVYSLRSSGLIET</sequence>
<reference evidence="2" key="1">
    <citation type="journal article" date="2017" name="Genome Biol.">
        <title>Comparative genomics reveals high biological diversity and specific adaptations in the industrially and medically important fungal genus Aspergillus.</title>
        <authorList>
            <person name="de Vries R.P."/>
            <person name="Riley R."/>
            <person name="Wiebenga A."/>
            <person name="Aguilar-Osorio G."/>
            <person name="Amillis S."/>
            <person name="Uchima C.A."/>
            <person name="Anderluh G."/>
            <person name="Asadollahi M."/>
            <person name="Askin M."/>
            <person name="Barry K."/>
            <person name="Battaglia E."/>
            <person name="Bayram O."/>
            <person name="Benocci T."/>
            <person name="Braus-Stromeyer S.A."/>
            <person name="Caldana C."/>
            <person name="Canovas D."/>
            <person name="Cerqueira G.C."/>
            <person name="Chen F."/>
            <person name="Chen W."/>
            <person name="Choi C."/>
            <person name="Clum A."/>
            <person name="Dos Santos R.A."/>
            <person name="Damasio A.R."/>
            <person name="Diallinas G."/>
            <person name="Emri T."/>
            <person name="Fekete E."/>
            <person name="Flipphi M."/>
            <person name="Freyberg S."/>
            <person name="Gallo A."/>
            <person name="Gournas C."/>
            <person name="Habgood R."/>
            <person name="Hainaut M."/>
            <person name="Harispe M.L."/>
            <person name="Henrissat B."/>
            <person name="Hilden K.S."/>
            <person name="Hope R."/>
            <person name="Hossain A."/>
            <person name="Karabika E."/>
            <person name="Karaffa L."/>
            <person name="Karanyi Z."/>
            <person name="Krasevec N."/>
            <person name="Kuo A."/>
            <person name="Kusch H."/>
            <person name="LaButti K."/>
            <person name="Lagendijk E.L."/>
            <person name="Lapidus A."/>
            <person name="Levasseur A."/>
            <person name="Lindquist E."/>
            <person name="Lipzen A."/>
            <person name="Logrieco A.F."/>
            <person name="MacCabe A."/>
            <person name="Maekelae M.R."/>
            <person name="Malavazi I."/>
            <person name="Melin P."/>
            <person name="Meyer V."/>
            <person name="Mielnichuk N."/>
            <person name="Miskei M."/>
            <person name="Molnar A.P."/>
            <person name="Mule G."/>
            <person name="Ngan C.Y."/>
            <person name="Orejas M."/>
            <person name="Orosz E."/>
            <person name="Ouedraogo J.P."/>
            <person name="Overkamp K.M."/>
            <person name="Park H.-S."/>
            <person name="Perrone G."/>
            <person name="Piumi F."/>
            <person name="Punt P.J."/>
            <person name="Ram A.F."/>
            <person name="Ramon A."/>
            <person name="Rauscher S."/>
            <person name="Record E."/>
            <person name="Riano-Pachon D.M."/>
            <person name="Robert V."/>
            <person name="Roehrig J."/>
            <person name="Ruller R."/>
            <person name="Salamov A."/>
            <person name="Salih N.S."/>
            <person name="Samson R.A."/>
            <person name="Sandor E."/>
            <person name="Sanguinetti M."/>
            <person name="Schuetze T."/>
            <person name="Sepcic K."/>
            <person name="Shelest E."/>
            <person name="Sherlock G."/>
            <person name="Sophianopoulou V."/>
            <person name="Squina F.M."/>
            <person name="Sun H."/>
            <person name="Susca A."/>
            <person name="Todd R.B."/>
            <person name="Tsang A."/>
            <person name="Unkles S.E."/>
            <person name="van de Wiele N."/>
            <person name="van Rossen-Uffink D."/>
            <person name="Oliveira J.V."/>
            <person name="Vesth T.C."/>
            <person name="Visser J."/>
            <person name="Yu J.-H."/>
            <person name="Zhou M."/>
            <person name="Andersen M.R."/>
            <person name="Archer D.B."/>
            <person name="Baker S.E."/>
            <person name="Benoit I."/>
            <person name="Brakhage A.A."/>
            <person name="Braus G.H."/>
            <person name="Fischer R."/>
            <person name="Frisvad J.C."/>
            <person name="Goldman G.H."/>
            <person name="Houbraken J."/>
            <person name="Oakley B."/>
            <person name="Pocsi I."/>
            <person name="Scazzocchio C."/>
            <person name="Seiboth B."/>
            <person name="vanKuyk P.A."/>
            <person name="Wortman J."/>
            <person name="Dyer P.S."/>
            <person name="Grigoriev I.V."/>
        </authorList>
    </citation>
    <scope>NUCLEOTIDE SEQUENCE [LARGE SCALE GENOMIC DNA]</scope>
    <source>
        <strain evidence="2">DTO 134E9</strain>
    </source>
</reference>
<dbReference type="Proteomes" id="UP000184383">
    <property type="component" value="Unassembled WGS sequence"/>
</dbReference>
<proteinExistence type="predicted"/>
<dbReference type="VEuPathDB" id="FungiDB:ASPWEDRAFT_648360"/>
<accession>A0A1L9RAY5</accession>
<protein>
    <submittedName>
        <fullName evidence="1">Uncharacterized protein</fullName>
    </submittedName>
</protein>
<dbReference type="AlphaFoldDB" id="A0A1L9RAY5"/>
<evidence type="ECO:0000313" key="1">
    <source>
        <dbReference type="EMBL" id="OJJ32079.1"/>
    </source>
</evidence>
<name>A0A1L9RAY5_ASPWE</name>
<dbReference type="RefSeq" id="XP_040685756.1">
    <property type="nucleotide sequence ID" value="XM_040838766.1"/>
</dbReference>
<keyword evidence="2" id="KW-1185">Reference proteome</keyword>
<organism evidence="1 2">
    <name type="scientific">Aspergillus wentii DTO 134E9</name>
    <dbReference type="NCBI Taxonomy" id="1073089"/>
    <lineage>
        <taxon>Eukaryota</taxon>
        <taxon>Fungi</taxon>
        <taxon>Dikarya</taxon>
        <taxon>Ascomycota</taxon>
        <taxon>Pezizomycotina</taxon>
        <taxon>Eurotiomycetes</taxon>
        <taxon>Eurotiomycetidae</taxon>
        <taxon>Eurotiales</taxon>
        <taxon>Aspergillaceae</taxon>
        <taxon>Aspergillus</taxon>
        <taxon>Aspergillus subgen. Cremei</taxon>
    </lineage>
</organism>
<dbReference type="GeneID" id="63754614"/>
<dbReference type="EMBL" id="KV878215">
    <property type="protein sequence ID" value="OJJ32079.1"/>
    <property type="molecule type" value="Genomic_DNA"/>
</dbReference>
<gene>
    <name evidence="1" type="ORF">ASPWEDRAFT_648360</name>
</gene>
<evidence type="ECO:0000313" key="2">
    <source>
        <dbReference type="Proteomes" id="UP000184383"/>
    </source>
</evidence>